<dbReference type="Proteomes" id="UP000245884">
    <property type="component" value="Unassembled WGS sequence"/>
</dbReference>
<dbReference type="OrthoDB" id="4676at2759"/>
<organism evidence="2 3">
    <name type="scientific">Jaminaea rosea</name>
    <dbReference type="NCBI Taxonomy" id="1569628"/>
    <lineage>
        <taxon>Eukaryota</taxon>
        <taxon>Fungi</taxon>
        <taxon>Dikarya</taxon>
        <taxon>Basidiomycota</taxon>
        <taxon>Ustilaginomycotina</taxon>
        <taxon>Exobasidiomycetes</taxon>
        <taxon>Microstromatales</taxon>
        <taxon>Microstromatales incertae sedis</taxon>
        <taxon>Jaminaea</taxon>
    </lineage>
</organism>
<gene>
    <name evidence="2" type="ORF">BDZ90DRAFT_150716</name>
</gene>
<dbReference type="AlphaFoldDB" id="A0A316UT99"/>
<name>A0A316UT99_9BASI</name>
<evidence type="ECO:0000313" key="2">
    <source>
        <dbReference type="EMBL" id="PWN28519.1"/>
    </source>
</evidence>
<dbReference type="EMBL" id="KZ819665">
    <property type="protein sequence ID" value="PWN28519.1"/>
    <property type="molecule type" value="Genomic_DNA"/>
</dbReference>
<dbReference type="RefSeq" id="XP_025363131.1">
    <property type="nucleotide sequence ID" value="XM_025503531.1"/>
</dbReference>
<keyword evidence="3" id="KW-1185">Reference proteome</keyword>
<feature type="compositionally biased region" description="Basic and acidic residues" evidence="1">
    <location>
        <begin position="1"/>
        <end position="12"/>
    </location>
</feature>
<proteinExistence type="predicted"/>
<sequence length="373" mass="40782">MAPKKKQTETKGKASASALGTKRKSTEKAESSPPKKSQKGEKPKKEAATPASQLPHEQKLALLRYLLTPEALAIAYPPIEPGKGEVDRPRSQQGPKPAPKRPKSEAANDSKSKQESASAPSYPSNLHLTPFQTLLISSLLSKPISHRLGLRSIATLFSPPYSYTTPQRLADAGVEGRRAALWDARTQHKEKTAEQLGSIVEGVSEMCEDTEEDREALGVVRGEAERLAAEEKGDSVASRRAAKSGITASLVEDIKGVGPGAVGIFMRRIQNQWPSVFPYADERSLKYAAELGLMAMPELPGEHEKGEEADEEREGKLFKGADDLLALMQESRKGQKDQYNDERDAFVRLLDVLIGLGLEKKTDEARKHVEEAK</sequence>
<dbReference type="GeneID" id="37025354"/>
<feature type="compositionally biased region" description="Basic and acidic residues" evidence="1">
    <location>
        <begin position="102"/>
        <end position="114"/>
    </location>
</feature>
<feature type="compositionally biased region" description="Polar residues" evidence="1">
    <location>
        <begin position="115"/>
        <end position="124"/>
    </location>
</feature>
<feature type="region of interest" description="Disordered" evidence="1">
    <location>
        <begin position="1"/>
        <end position="56"/>
    </location>
</feature>
<protein>
    <submittedName>
        <fullName evidence="2">Uncharacterized protein</fullName>
    </submittedName>
</protein>
<reference evidence="2 3" key="1">
    <citation type="journal article" date="2018" name="Mol. Biol. Evol.">
        <title>Broad Genomic Sampling Reveals a Smut Pathogenic Ancestry of the Fungal Clade Ustilaginomycotina.</title>
        <authorList>
            <person name="Kijpornyongpan T."/>
            <person name="Mondo S.J."/>
            <person name="Barry K."/>
            <person name="Sandor L."/>
            <person name="Lee J."/>
            <person name="Lipzen A."/>
            <person name="Pangilinan J."/>
            <person name="LaButti K."/>
            <person name="Hainaut M."/>
            <person name="Henrissat B."/>
            <person name="Grigoriev I.V."/>
            <person name="Spatafora J.W."/>
            <person name="Aime M.C."/>
        </authorList>
    </citation>
    <scope>NUCLEOTIDE SEQUENCE [LARGE SCALE GENOMIC DNA]</scope>
    <source>
        <strain evidence="2 3">MCA 5214</strain>
    </source>
</reference>
<accession>A0A316UT99</accession>
<evidence type="ECO:0000313" key="3">
    <source>
        <dbReference type="Proteomes" id="UP000245884"/>
    </source>
</evidence>
<evidence type="ECO:0000256" key="1">
    <source>
        <dbReference type="SAM" id="MobiDB-lite"/>
    </source>
</evidence>
<feature type="region of interest" description="Disordered" evidence="1">
    <location>
        <begin position="76"/>
        <end position="124"/>
    </location>
</feature>
<feature type="compositionally biased region" description="Basic and acidic residues" evidence="1">
    <location>
        <begin position="38"/>
        <end position="47"/>
    </location>
</feature>